<dbReference type="Proteomes" id="UP001196413">
    <property type="component" value="Unassembled WGS sequence"/>
</dbReference>
<gene>
    <name evidence="1" type="ORF">KIN20_009637</name>
</gene>
<name>A0AAD5QJR6_PARTN</name>
<comment type="caution">
    <text evidence="1">The sequence shown here is derived from an EMBL/GenBank/DDBJ whole genome shotgun (WGS) entry which is preliminary data.</text>
</comment>
<proteinExistence type="predicted"/>
<reference evidence="1" key="1">
    <citation type="submission" date="2021-06" db="EMBL/GenBank/DDBJ databases">
        <title>Parelaphostrongylus tenuis whole genome reference sequence.</title>
        <authorList>
            <person name="Garwood T.J."/>
            <person name="Larsen P.A."/>
            <person name="Fountain-Jones N.M."/>
            <person name="Garbe J.R."/>
            <person name="Macchietto M.G."/>
            <person name="Kania S.A."/>
            <person name="Gerhold R.W."/>
            <person name="Richards J.E."/>
            <person name="Wolf T.M."/>
        </authorList>
    </citation>
    <scope>NUCLEOTIDE SEQUENCE</scope>
    <source>
        <strain evidence="1">MNPRO001-30</strain>
        <tissue evidence="1">Meninges</tissue>
    </source>
</reference>
<dbReference type="EMBL" id="JAHQIW010001591">
    <property type="protein sequence ID" value="KAJ1353082.1"/>
    <property type="molecule type" value="Genomic_DNA"/>
</dbReference>
<organism evidence="1 2">
    <name type="scientific">Parelaphostrongylus tenuis</name>
    <name type="common">Meningeal worm</name>
    <dbReference type="NCBI Taxonomy" id="148309"/>
    <lineage>
        <taxon>Eukaryota</taxon>
        <taxon>Metazoa</taxon>
        <taxon>Ecdysozoa</taxon>
        <taxon>Nematoda</taxon>
        <taxon>Chromadorea</taxon>
        <taxon>Rhabditida</taxon>
        <taxon>Rhabditina</taxon>
        <taxon>Rhabditomorpha</taxon>
        <taxon>Strongyloidea</taxon>
        <taxon>Metastrongylidae</taxon>
        <taxon>Parelaphostrongylus</taxon>
    </lineage>
</organism>
<accession>A0AAD5QJR6</accession>
<evidence type="ECO:0000313" key="2">
    <source>
        <dbReference type="Proteomes" id="UP001196413"/>
    </source>
</evidence>
<evidence type="ECO:0000313" key="1">
    <source>
        <dbReference type="EMBL" id="KAJ1353082.1"/>
    </source>
</evidence>
<dbReference type="AlphaFoldDB" id="A0AAD5QJR6"/>
<sequence length="64" mass="7360">MASWSRAMWQSVANRAIRMFGIGSTRIALPLGNRHCRRELKLNCDVFKVNTFVWLSLTAALHQQ</sequence>
<protein>
    <submittedName>
        <fullName evidence="1">Uncharacterized protein</fullName>
    </submittedName>
</protein>
<keyword evidence="2" id="KW-1185">Reference proteome</keyword>